<feature type="non-terminal residue" evidence="3">
    <location>
        <position position="1"/>
    </location>
</feature>
<accession>A0ABP0N796</accession>
<dbReference type="EMBL" id="CAXAMM010026635">
    <property type="protein sequence ID" value="CAK9059313.1"/>
    <property type="molecule type" value="Genomic_DNA"/>
</dbReference>
<feature type="region of interest" description="Disordered" evidence="1">
    <location>
        <begin position="72"/>
        <end position="92"/>
    </location>
</feature>
<proteinExistence type="predicted"/>
<dbReference type="Proteomes" id="UP001642464">
    <property type="component" value="Unassembled WGS sequence"/>
</dbReference>
<feature type="transmembrane region" description="Helical" evidence="2">
    <location>
        <begin position="326"/>
        <end position="347"/>
    </location>
</feature>
<evidence type="ECO:0000256" key="1">
    <source>
        <dbReference type="SAM" id="MobiDB-lite"/>
    </source>
</evidence>
<evidence type="ECO:0000313" key="3">
    <source>
        <dbReference type="EMBL" id="CAK9059313.1"/>
    </source>
</evidence>
<protein>
    <submittedName>
        <fullName evidence="3">Uncharacterized protein</fullName>
    </submittedName>
</protein>
<evidence type="ECO:0000313" key="4">
    <source>
        <dbReference type="Proteomes" id="UP001642464"/>
    </source>
</evidence>
<feature type="transmembrane region" description="Helical" evidence="2">
    <location>
        <begin position="129"/>
        <end position="150"/>
    </location>
</feature>
<sequence>QTRSLLSALPKLVPKDYVDNEVAKLRREVIEWKDQVKKELQELRCLQGGGNEATIQVVLDDLWPSKAVQDDAGADAASGDADEEVADAASGDADEEVVDMDMEEMICFDRKSAWSIPLVLSKHNFLEGIFGAFLIIMNATMQVLFTVIIMSPDFLGDGLSVQDARTWRLRFAHDLDFVGLDHRNLASIVCDEDGALIFSTAQVTQLVEINNYLGLEKLSFQLPNFQSFGILWILWGLSWQRISIMTIVCVGRAVVAGALLISGTIWLGNTTSITELMLNSVALEAVLHIDEFICRALVPTNMQQKIKRLPPMQVRTSRRWKSVENVLLACMLAAALLVPYMTVLVPLREAMLSVKTEMCGGDIDFVTAAIPRFKKEFYVCRENDRNNNLTAVLQGVGMRVGMPEAKTCEELAYFCSEEAPEWLFTMEALWLRNTCPRHCGCTRPLSSPLLKTPMFGCTRQCIQESYNFSMYGSSPLFGQPPNFTTGCKDQLPGASWRHFWDNYLPMLDNYHGSEYFGTRQSYLEFINWAKVAGCPVIATQPQDLMGSLACRGSSRYLPLAWFCPETCGCSASGNLERDHFCFAYDYCPMHVLPNETEQAWQLIRKYDLLRTLMNPELLFNDDAWI</sequence>
<feature type="compositionally biased region" description="Acidic residues" evidence="1">
    <location>
        <begin position="80"/>
        <end position="92"/>
    </location>
</feature>
<keyword evidence="2" id="KW-1133">Transmembrane helix</keyword>
<reference evidence="3 4" key="1">
    <citation type="submission" date="2024-02" db="EMBL/GenBank/DDBJ databases">
        <authorList>
            <person name="Chen Y."/>
            <person name="Shah S."/>
            <person name="Dougan E. K."/>
            <person name="Thang M."/>
            <person name="Chan C."/>
        </authorList>
    </citation>
    <scope>NUCLEOTIDE SEQUENCE [LARGE SCALE GENOMIC DNA]</scope>
</reference>
<comment type="caution">
    <text evidence="3">The sequence shown here is derived from an EMBL/GenBank/DDBJ whole genome shotgun (WGS) entry which is preliminary data.</text>
</comment>
<feature type="transmembrane region" description="Helical" evidence="2">
    <location>
        <begin position="244"/>
        <end position="267"/>
    </location>
</feature>
<keyword evidence="4" id="KW-1185">Reference proteome</keyword>
<name>A0ABP0N796_9DINO</name>
<organism evidence="3 4">
    <name type="scientific">Durusdinium trenchii</name>
    <dbReference type="NCBI Taxonomy" id="1381693"/>
    <lineage>
        <taxon>Eukaryota</taxon>
        <taxon>Sar</taxon>
        <taxon>Alveolata</taxon>
        <taxon>Dinophyceae</taxon>
        <taxon>Suessiales</taxon>
        <taxon>Symbiodiniaceae</taxon>
        <taxon>Durusdinium</taxon>
    </lineage>
</organism>
<gene>
    <name evidence="3" type="ORF">SCF082_LOCUS31442</name>
</gene>
<keyword evidence="2" id="KW-0812">Transmembrane</keyword>
<evidence type="ECO:0000256" key="2">
    <source>
        <dbReference type="SAM" id="Phobius"/>
    </source>
</evidence>
<keyword evidence="2" id="KW-0472">Membrane</keyword>